<evidence type="ECO:0000256" key="16">
    <source>
        <dbReference type="ARBA" id="ARBA00023136"/>
    </source>
</evidence>
<dbReference type="Pfam" id="PF06444">
    <property type="entry name" value="NADH_dehy_S2_C"/>
    <property type="match status" value="1"/>
</dbReference>
<keyword evidence="7 18" id="KW-0679">Respiratory chain</keyword>
<evidence type="ECO:0000256" key="4">
    <source>
        <dbReference type="ARBA" id="ARBA00012944"/>
    </source>
</evidence>
<protein>
    <recommendedName>
        <fullName evidence="5 18">NADH-ubiquinone oxidoreductase chain 2</fullName>
        <ecNumber evidence="4 18">7.1.1.2</ecNumber>
    </recommendedName>
</protein>
<evidence type="ECO:0000256" key="8">
    <source>
        <dbReference type="ARBA" id="ARBA00022692"/>
    </source>
</evidence>
<evidence type="ECO:0000259" key="19">
    <source>
        <dbReference type="Pfam" id="PF00361"/>
    </source>
</evidence>
<evidence type="ECO:0000256" key="12">
    <source>
        <dbReference type="ARBA" id="ARBA00022989"/>
    </source>
</evidence>
<evidence type="ECO:0000256" key="2">
    <source>
        <dbReference type="ARBA" id="ARBA00004448"/>
    </source>
</evidence>
<feature type="transmembrane region" description="Helical" evidence="18">
    <location>
        <begin position="57"/>
        <end position="78"/>
    </location>
</feature>
<dbReference type="EMBL" id="MK903570">
    <property type="protein sequence ID" value="QOL00699.1"/>
    <property type="molecule type" value="Genomic_DNA"/>
</dbReference>
<evidence type="ECO:0000256" key="6">
    <source>
        <dbReference type="ARBA" id="ARBA00022448"/>
    </source>
</evidence>
<evidence type="ECO:0000256" key="5">
    <source>
        <dbReference type="ARBA" id="ARBA00021008"/>
    </source>
</evidence>
<evidence type="ECO:0000256" key="14">
    <source>
        <dbReference type="ARBA" id="ARBA00023075"/>
    </source>
</evidence>
<evidence type="ECO:0000256" key="17">
    <source>
        <dbReference type="ARBA" id="ARBA00049551"/>
    </source>
</evidence>
<geneLocation type="mitochondrion" evidence="21"/>
<keyword evidence="8 18" id="KW-0812">Transmembrane</keyword>
<evidence type="ECO:0000256" key="1">
    <source>
        <dbReference type="ARBA" id="ARBA00003257"/>
    </source>
</evidence>
<evidence type="ECO:0000256" key="15">
    <source>
        <dbReference type="ARBA" id="ARBA00023128"/>
    </source>
</evidence>
<evidence type="ECO:0000256" key="7">
    <source>
        <dbReference type="ARBA" id="ARBA00022660"/>
    </source>
</evidence>
<name>A0A7L9QD06_9ORTH</name>
<dbReference type="GO" id="GO:0005743">
    <property type="term" value="C:mitochondrial inner membrane"/>
    <property type="evidence" value="ECO:0007669"/>
    <property type="project" value="UniProtKB-SubCell"/>
</dbReference>
<evidence type="ECO:0000313" key="21">
    <source>
        <dbReference type="EMBL" id="QOL00699.1"/>
    </source>
</evidence>
<feature type="domain" description="NADH dehydrogenase subunit 2 C-terminal" evidence="20">
    <location>
        <begin position="286"/>
        <end position="336"/>
    </location>
</feature>
<dbReference type="PANTHER" id="PTHR46552">
    <property type="entry name" value="NADH-UBIQUINONE OXIDOREDUCTASE CHAIN 2"/>
    <property type="match status" value="1"/>
</dbReference>
<feature type="transmembrane region" description="Helical" evidence="18">
    <location>
        <begin position="274"/>
        <end position="301"/>
    </location>
</feature>
<feature type="transmembrane region" description="Helical" evidence="18">
    <location>
        <begin position="236"/>
        <end position="254"/>
    </location>
</feature>
<feature type="transmembrane region" description="Helical" evidence="18">
    <location>
        <begin position="174"/>
        <end position="193"/>
    </location>
</feature>
<feature type="transmembrane region" description="Helical" evidence="18">
    <location>
        <begin position="139"/>
        <end position="162"/>
    </location>
</feature>
<dbReference type="GO" id="GO:0006120">
    <property type="term" value="P:mitochondrial electron transport, NADH to ubiquinone"/>
    <property type="evidence" value="ECO:0007669"/>
    <property type="project" value="InterPro"/>
</dbReference>
<comment type="catalytic activity">
    <reaction evidence="17 18">
        <text>a ubiquinone + NADH + 5 H(+)(in) = a ubiquinol + NAD(+) + 4 H(+)(out)</text>
        <dbReference type="Rhea" id="RHEA:29091"/>
        <dbReference type="Rhea" id="RHEA-COMP:9565"/>
        <dbReference type="Rhea" id="RHEA-COMP:9566"/>
        <dbReference type="ChEBI" id="CHEBI:15378"/>
        <dbReference type="ChEBI" id="CHEBI:16389"/>
        <dbReference type="ChEBI" id="CHEBI:17976"/>
        <dbReference type="ChEBI" id="CHEBI:57540"/>
        <dbReference type="ChEBI" id="CHEBI:57945"/>
        <dbReference type="EC" id="7.1.1.2"/>
    </reaction>
</comment>
<reference evidence="21" key="1">
    <citation type="journal article" date="2020" name="Mol. Phylogenet. Evol.">
        <title>Evolutionary rates of and selective constraints on the mitochondrial genomes of Orthoptera insects with different wing types.</title>
        <authorList>
            <person name="Chang H."/>
            <person name="Qiu Z."/>
            <person name="Yuan H."/>
            <person name="Wang X."/>
            <person name="Li X."/>
            <person name="Sun H."/>
            <person name="Guo X."/>
            <person name="Lu Y."/>
            <person name="Feng X."/>
            <person name="Majid M."/>
            <person name="Huang Y."/>
        </authorList>
    </citation>
    <scope>NUCLEOTIDE SEQUENCE</scope>
</reference>
<evidence type="ECO:0000256" key="3">
    <source>
        <dbReference type="ARBA" id="ARBA00007012"/>
    </source>
</evidence>
<dbReference type="PRINTS" id="PR01436">
    <property type="entry name" value="NADHDHGNASE2"/>
</dbReference>
<gene>
    <name evidence="21" type="primary">ND2</name>
</gene>
<keyword evidence="15 18" id="KW-0496">Mitochondrion</keyword>
<evidence type="ECO:0000256" key="13">
    <source>
        <dbReference type="ARBA" id="ARBA00023027"/>
    </source>
</evidence>
<comment type="subcellular location">
    <subcellularLocation>
        <location evidence="2 18">Mitochondrion inner membrane</location>
        <topology evidence="2 18">Multi-pass membrane protein</topology>
    </subcellularLocation>
</comment>
<comment type="function">
    <text evidence="18">Core subunit of the mitochondrial membrane respiratory chain NADH dehydrogenase (Complex I) which catalyzes electron transfer from NADH through the respiratory chain, using ubiquinone as an electron acceptor. Essential for the catalytic activity and assembly of complex I.</text>
</comment>
<dbReference type="InterPro" id="IPR050175">
    <property type="entry name" value="Complex_I_Subunit_2"/>
</dbReference>
<evidence type="ECO:0000256" key="18">
    <source>
        <dbReference type="RuleBase" id="RU003403"/>
    </source>
</evidence>
<feature type="domain" description="NADH:quinone oxidoreductase/Mrp antiporter transmembrane" evidence="19">
    <location>
        <begin position="24"/>
        <end position="285"/>
    </location>
</feature>
<dbReference type="Pfam" id="PF00361">
    <property type="entry name" value="Proton_antipo_M"/>
    <property type="match status" value="1"/>
</dbReference>
<keyword evidence="14 18" id="KW-0830">Ubiquinone</keyword>
<dbReference type="GO" id="GO:0008137">
    <property type="term" value="F:NADH dehydrogenase (ubiquinone) activity"/>
    <property type="evidence" value="ECO:0007669"/>
    <property type="project" value="UniProtKB-EC"/>
</dbReference>
<evidence type="ECO:0000259" key="20">
    <source>
        <dbReference type="Pfam" id="PF06444"/>
    </source>
</evidence>
<dbReference type="PANTHER" id="PTHR46552:SF1">
    <property type="entry name" value="NADH-UBIQUINONE OXIDOREDUCTASE CHAIN 2"/>
    <property type="match status" value="1"/>
</dbReference>
<dbReference type="EC" id="7.1.1.2" evidence="4 18"/>
<keyword evidence="12 18" id="KW-1133">Transmembrane helix</keyword>
<feature type="transmembrane region" description="Helical" evidence="18">
    <location>
        <begin position="199"/>
        <end position="215"/>
    </location>
</feature>
<keyword evidence="6" id="KW-0813">Transport</keyword>
<evidence type="ECO:0000256" key="10">
    <source>
        <dbReference type="ARBA" id="ARBA00022967"/>
    </source>
</evidence>
<comment type="similarity">
    <text evidence="3 18">Belongs to the complex I subunit 2 family.</text>
</comment>
<keyword evidence="13 18" id="KW-0520">NAD</keyword>
<sequence>MNNNSTKLLFLSTLLMGTILSISSNSWLGVWMGLEINLLSFIPMLTNNMNMMMNESAIKYFIVQAMASTMLLFSILLIQMKFTISWEKQMISSMMIWSSLLLKIGAAPFHFWFPEVMSASSWINCLILMTWQKIAPMMVLSYCIQMSTFIFLVNILSILIGAMGGLNQTSLKQILAYSSISHLGWMISSLIVSENVWELYFLIYSLLSVILILMFKSMNLSMLNQIYSAGNMKTEIKFMMFLSLLSLGGLPPFLGFLPKWIVIQMLIENNMTTIMTIMVVLTTITLYYYLRISFSALILSYTENSWSLGIKNEKKMMLISPFMVKMSTMGLICSSTQIPLPST</sequence>
<evidence type="ECO:0000256" key="11">
    <source>
        <dbReference type="ARBA" id="ARBA00022982"/>
    </source>
</evidence>
<dbReference type="AlphaFoldDB" id="A0A7L9QD06"/>
<dbReference type="InterPro" id="IPR003917">
    <property type="entry name" value="NADH_UbQ_OxRdtase_chain2"/>
</dbReference>
<organism evidence="21">
    <name type="scientific">Omocestus haemorrhoidalis</name>
    <dbReference type="NCBI Taxonomy" id="294352"/>
    <lineage>
        <taxon>Eukaryota</taxon>
        <taxon>Metazoa</taxon>
        <taxon>Ecdysozoa</taxon>
        <taxon>Arthropoda</taxon>
        <taxon>Hexapoda</taxon>
        <taxon>Insecta</taxon>
        <taxon>Pterygota</taxon>
        <taxon>Neoptera</taxon>
        <taxon>Polyneoptera</taxon>
        <taxon>Orthoptera</taxon>
        <taxon>Caelifera</taxon>
        <taxon>Acrididea</taxon>
        <taxon>Acridomorpha</taxon>
        <taxon>Acridoidea</taxon>
        <taxon>Acrididae</taxon>
        <taxon>Gomphocerinae</taxon>
        <taxon>Omocestus</taxon>
    </lineage>
</organism>
<dbReference type="InterPro" id="IPR010933">
    <property type="entry name" value="NADH_DH_su2_C"/>
</dbReference>
<feature type="transmembrane region" description="Helical" evidence="18">
    <location>
        <begin position="322"/>
        <end position="340"/>
    </location>
</feature>
<keyword evidence="10 18" id="KW-1278">Translocase</keyword>
<evidence type="ECO:0000256" key="9">
    <source>
        <dbReference type="ARBA" id="ARBA00022792"/>
    </source>
</evidence>
<dbReference type="InterPro" id="IPR001750">
    <property type="entry name" value="ND/Mrp_TM"/>
</dbReference>
<keyword evidence="9 18" id="KW-0999">Mitochondrion inner membrane</keyword>
<feature type="transmembrane region" description="Helical" evidence="18">
    <location>
        <begin position="90"/>
        <end position="113"/>
    </location>
</feature>
<keyword evidence="11 18" id="KW-0249">Electron transport</keyword>
<comment type="function">
    <text evidence="1">Core subunit of the mitochondrial membrane respiratory chain NADH dehydrogenase (Complex I) that is believed to belong to the minimal assembly required for catalysis. Complex I functions in the transfer of electrons from NADH to the respiratory chain. The immediate electron acceptor for the enzyme is believed to be ubiquinone.</text>
</comment>
<accession>A0A7L9QD06</accession>
<keyword evidence="16 18" id="KW-0472">Membrane</keyword>
<proteinExistence type="inferred from homology"/>